<gene>
    <name evidence="1" type="ORF">DDE19_05380</name>
</gene>
<evidence type="ECO:0000313" key="1">
    <source>
        <dbReference type="EMBL" id="RQX19119.1"/>
    </source>
</evidence>
<comment type="caution">
    <text evidence="1">The sequence shown here is derived from an EMBL/GenBank/DDBJ whole genome shotgun (WGS) entry which is preliminary data.</text>
</comment>
<sequence length="63" mass="6368">MPVEVDGVRGDRVGLVLLVAMYGSVAAPTLHCSSAVDAVRHATVLLFEGLDHQGPAVAGGDLG</sequence>
<dbReference type="Proteomes" id="UP000278981">
    <property type="component" value="Unassembled WGS sequence"/>
</dbReference>
<dbReference type="AlphaFoldDB" id="A0A3N9Y1R9"/>
<dbReference type="EMBL" id="QDGB01000169">
    <property type="protein sequence ID" value="RQX19119.1"/>
    <property type="molecule type" value="Genomic_DNA"/>
</dbReference>
<dbReference type="RefSeq" id="WP_124816725.1">
    <property type="nucleotide sequence ID" value="NZ_QDGB01000169.1"/>
</dbReference>
<reference evidence="1 2" key="1">
    <citation type="submission" date="2018-04" db="EMBL/GenBank/DDBJ databases">
        <title>Micromonosporas from Atacama Desert.</title>
        <authorList>
            <person name="Carro L."/>
            <person name="Klenk H.-P."/>
            <person name="Goodfellow M."/>
        </authorList>
    </citation>
    <scope>NUCLEOTIDE SEQUENCE [LARGE SCALE GENOMIC DNA]</scope>
    <source>
        <strain evidence="1 2">LB19</strain>
    </source>
</reference>
<evidence type="ECO:0000313" key="2">
    <source>
        <dbReference type="Proteomes" id="UP000278981"/>
    </source>
</evidence>
<proteinExistence type="predicted"/>
<name>A0A3N9Y1R9_9ACTN</name>
<protein>
    <submittedName>
        <fullName evidence="1">Uncharacterized protein</fullName>
    </submittedName>
</protein>
<organism evidence="1 2">
    <name type="scientific">Micromonospora ureilytica</name>
    <dbReference type="NCBI Taxonomy" id="709868"/>
    <lineage>
        <taxon>Bacteria</taxon>
        <taxon>Bacillati</taxon>
        <taxon>Actinomycetota</taxon>
        <taxon>Actinomycetes</taxon>
        <taxon>Micromonosporales</taxon>
        <taxon>Micromonosporaceae</taxon>
        <taxon>Micromonospora</taxon>
    </lineage>
</organism>
<accession>A0A3N9Y1R9</accession>